<organism evidence="1 2">
    <name type="scientific">Candidatus Nitrosarchaeum limnium BG20</name>
    <dbReference type="NCBI Taxonomy" id="859192"/>
    <lineage>
        <taxon>Archaea</taxon>
        <taxon>Nitrososphaerota</taxon>
        <taxon>Nitrososphaeria</taxon>
        <taxon>Nitrosopumilales</taxon>
        <taxon>Nitrosopumilaceae</taxon>
        <taxon>Nitrosarchaeum</taxon>
    </lineage>
</organism>
<comment type="caution">
    <text evidence="1">The sequence shown here is derived from an EMBL/GenBank/DDBJ whole genome shotgun (WGS) entry which is preliminary data.</text>
</comment>
<keyword evidence="2" id="KW-1185">Reference proteome</keyword>
<gene>
    <name evidence="1" type="ORF">BG20_I2172</name>
</gene>
<protein>
    <recommendedName>
        <fullName evidence="3">DUF393 domain-containing protein</fullName>
    </recommendedName>
</protein>
<evidence type="ECO:0000313" key="2">
    <source>
        <dbReference type="Proteomes" id="UP000014065"/>
    </source>
</evidence>
<proteinExistence type="predicted"/>
<evidence type="ECO:0000313" key="1">
    <source>
        <dbReference type="EMBL" id="EPA04796.1"/>
    </source>
</evidence>
<dbReference type="EMBL" id="AHJG01000256">
    <property type="protein sequence ID" value="EPA04796.1"/>
    <property type="molecule type" value="Genomic_DNA"/>
</dbReference>
<evidence type="ECO:0008006" key="3">
    <source>
        <dbReference type="Google" id="ProtNLM"/>
    </source>
</evidence>
<reference evidence="1 2" key="1">
    <citation type="journal article" date="2012" name="J. Bacteriol.">
        <title>Genome Sequence of "Candidatus Nitrosoarchaeum limnia" BG20, a Low-Salinity Ammonia-Oxidizing Archaeon from the San Francisco Bay Estuary.</title>
        <authorList>
            <person name="Mosier A.C."/>
            <person name="Allen E.E."/>
            <person name="Kim M."/>
            <person name="Ferriera S."/>
            <person name="Francis C.A."/>
        </authorList>
    </citation>
    <scope>NUCLEOTIDE SEQUENCE [LARGE SCALE GENOMIC DNA]</scope>
    <source>
        <strain evidence="1 2">BG20</strain>
    </source>
</reference>
<dbReference type="RefSeq" id="WP_010194259.1">
    <property type="nucleotide sequence ID" value="NZ_AHJG01000256.1"/>
</dbReference>
<accession>S2E5M0</accession>
<dbReference type="Proteomes" id="UP000014065">
    <property type="component" value="Unassembled WGS sequence"/>
</dbReference>
<sequence length="125" mass="14203">MDVKEMIPIIVYDNQCYLCVKFAKAVEFLTRGNLTMIGHYSDIGTELKKSILGESALEMFWFIDNNTAYGGRAALIPVIKAIFSAKKKKMNKIQEDENCEQECKTVKSVFIRSASLFSNSKKIDF</sequence>
<dbReference type="AlphaFoldDB" id="S2E5M0"/>
<name>S2E5M0_9ARCH</name>
<dbReference type="OrthoDB" id="6714at2157"/>